<accession>A0AAU9IM73</accession>
<gene>
    <name evidence="10" type="ORF">BSTOLATCC_MIC11313</name>
</gene>
<evidence type="ECO:0000256" key="6">
    <source>
        <dbReference type="ARBA" id="ARBA00023315"/>
    </source>
</evidence>
<feature type="transmembrane region" description="Helical" evidence="8">
    <location>
        <begin position="58"/>
        <end position="77"/>
    </location>
</feature>
<feature type="transmembrane region" description="Helical" evidence="8">
    <location>
        <begin position="137"/>
        <end position="160"/>
    </location>
</feature>
<keyword evidence="6 8" id="KW-0012">Acyltransferase</keyword>
<comment type="domain">
    <text evidence="8">The DHHC domain is required for palmitoyltransferase activity.</text>
</comment>
<feature type="transmembrane region" description="Helical" evidence="8">
    <location>
        <begin position="20"/>
        <end position="38"/>
    </location>
</feature>
<evidence type="ECO:0000313" key="10">
    <source>
        <dbReference type="EMBL" id="CAG9314302.1"/>
    </source>
</evidence>
<dbReference type="Proteomes" id="UP001162131">
    <property type="component" value="Unassembled WGS sequence"/>
</dbReference>
<evidence type="ECO:0000256" key="1">
    <source>
        <dbReference type="ARBA" id="ARBA00004141"/>
    </source>
</evidence>
<dbReference type="GO" id="GO:0005783">
    <property type="term" value="C:endoplasmic reticulum"/>
    <property type="evidence" value="ECO:0007669"/>
    <property type="project" value="TreeGrafter"/>
</dbReference>
<comment type="similarity">
    <text evidence="7">Belongs to the DHHC palmitoyltransferase family. PFA5 subfamily.</text>
</comment>
<sequence length="287" mass="33733">MAKHDHDSHMFEDKPSQKVFMFTLLMTIFCFISIYFVVLEDPRSHPDHYPEYYYEFWLAVYFHVWSFTMYNLLLTAFKSPGKTTKNQINPNEFCKRCNIDRIERSHHCTACKQCTLRMDHHCRWTNTCVGLRTHKNFLWYIFYTGFGGSTHVFLCITYLLGPGPSTLSNILVKGLFYMHAAIVGFFSYFCLTLLVFQVKLISSNISSLEYFKEMGVNFGFILCKVYPMESRYDQGIIPNFLQVIGDDVLFWLFPTEARNYKFETGYPKPPDVSSEDILAHGEFLFED</sequence>
<evidence type="ECO:0000256" key="4">
    <source>
        <dbReference type="ARBA" id="ARBA00022989"/>
    </source>
</evidence>
<evidence type="ECO:0000256" key="8">
    <source>
        <dbReference type="RuleBase" id="RU079119"/>
    </source>
</evidence>
<dbReference type="EMBL" id="CAJZBQ010000012">
    <property type="protein sequence ID" value="CAG9314302.1"/>
    <property type="molecule type" value="Genomic_DNA"/>
</dbReference>
<comment type="caution">
    <text evidence="10">The sequence shown here is derived from an EMBL/GenBank/DDBJ whole genome shotgun (WGS) entry which is preliminary data.</text>
</comment>
<dbReference type="GO" id="GO:0016020">
    <property type="term" value="C:membrane"/>
    <property type="evidence" value="ECO:0007669"/>
    <property type="project" value="UniProtKB-SubCell"/>
</dbReference>
<proteinExistence type="inferred from homology"/>
<keyword evidence="11" id="KW-1185">Reference proteome</keyword>
<reference evidence="10" key="1">
    <citation type="submission" date="2021-09" db="EMBL/GenBank/DDBJ databases">
        <authorList>
            <consortium name="AG Swart"/>
            <person name="Singh M."/>
            <person name="Singh A."/>
            <person name="Seah K."/>
            <person name="Emmerich C."/>
        </authorList>
    </citation>
    <scope>NUCLEOTIDE SEQUENCE</scope>
    <source>
        <strain evidence="10">ATCC30299</strain>
    </source>
</reference>
<evidence type="ECO:0000256" key="7">
    <source>
        <dbReference type="ARBA" id="ARBA00038298"/>
    </source>
</evidence>
<evidence type="ECO:0000313" key="11">
    <source>
        <dbReference type="Proteomes" id="UP001162131"/>
    </source>
</evidence>
<name>A0AAU9IM73_9CILI</name>
<dbReference type="InterPro" id="IPR001594">
    <property type="entry name" value="Palmitoyltrfase_DHHC"/>
</dbReference>
<dbReference type="EC" id="2.3.1.225" evidence="8"/>
<dbReference type="PANTHER" id="PTHR22883:SF23">
    <property type="entry name" value="PALMITOYLTRANSFERASE ZDHHC6"/>
    <property type="match status" value="1"/>
</dbReference>
<keyword evidence="4 8" id="KW-1133">Transmembrane helix</keyword>
<keyword evidence="2 8" id="KW-0808">Transferase</keyword>
<keyword evidence="3 8" id="KW-0812">Transmembrane</keyword>
<evidence type="ECO:0000256" key="5">
    <source>
        <dbReference type="ARBA" id="ARBA00023136"/>
    </source>
</evidence>
<keyword evidence="5 8" id="KW-0472">Membrane</keyword>
<evidence type="ECO:0000256" key="3">
    <source>
        <dbReference type="ARBA" id="ARBA00022692"/>
    </source>
</evidence>
<feature type="transmembrane region" description="Helical" evidence="8">
    <location>
        <begin position="175"/>
        <end position="196"/>
    </location>
</feature>
<dbReference type="PROSITE" id="PS50216">
    <property type="entry name" value="DHHC"/>
    <property type="match status" value="1"/>
</dbReference>
<protein>
    <recommendedName>
        <fullName evidence="8">Palmitoyltransferase</fullName>
        <ecNumber evidence="8">2.3.1.225</ecNumber>
    </recommendedName>
</protein>
<feature type="domain" description="Palmitoyltransferase DHHC" evidence="9">
    <location>
        <begin position="89"/>
        <end position="212"/>
    </location>
</feature>
<dbReference type="Pfam" id="PF01529">
    <property type="entry name" value="DHHC"/>
    <property type="match status" value="1"/>
</dbReference>
<dbReference type="GO" id="GO:0006612">
    <property type="term" value="P:protein targeting to membrane"/>
    <property type="evidence" value="ECO:0007669"/>
    <property type="project" value="TreeGrafter"/>
</dbReference>
<dbReference type="PANTHER" id="PTHR22883">
    <property type="entry name" value="ZINC FINGER DHHC DOMAIN CONTAINING PROTEIN"/>
    <property type="match status" value="1"/>
</dbReference>
<evidence type="ECO:0000256" key="2">
    <source>
        <dbReference type="ARBA" id="ARBA00022679"/>
    </source>
</evidence>
<evidence type="ECO:0000259" key="9">
    <source>
        <dbReference type="Pfam" id="PF01529"/>
    </source>
</evidence>
<dbReference type="AlphaFoldDB" id="A0AAU9IM73"/>
<organism evidence="10 11">
    <name type="scientific">Blepharisma stoltei</name>
    <dbReference type="NCBI Taxonomy" id="1481888"/>
    <lineage>
        <taxon>Eukaryota</taxon>
        <taxon>Sar</taxon>
        <taxon>Alveolata</taxon>
        <taxon>Ciliophora</taxon>
        <taxon>Postciliodesmatophora</taxon>
        <taxon>Heterotrichea</taxon>
        <taxon>Heterotrichida</taxon>
        <taxon>Blepharismidae</taxon>
        <taxon>Blepharisma</taxon>
    </lineage>
</organism>
<dbReference type="InterPro" id="IPR039859">
    <property type="entry name" value="PFA4/ZDH16/20/ERF2-like"/>
</dbReference>
<comment type="subcellular location">
    <subcellularLocation>
        <location evidence="1">Membrane</location>
        <topology evidence="1">Multi-pass membrane protein</topology>
    </subcellularLocation>
</comment>
<dbReference type="GO" id="GO:0019706">
    <property type="term" value="F:protein-cysteine S-palmitoyltransferase activity"/>
    <property type="evidence" value="ECO:0007669"/>
    <property type="project" value="UniProtKB-EC"/>
</dbReference>
<comment type="catalytic activity">
    <reaction evidence="8">
        <text>L-cysteinyl-[protein] + hexadecanoyl-CoA = S-hexadecanoyl-L-cysteinyl-[protein] + CoA</text>
        <dbReference type="Rhea" id="RHEA:36683"/>
        <dbReference type="Rhea" id="RHEA-COMP:10131"/>
        <dbReference type="Rhea" id="RHEA-COMP:11032"/>
        <dbReference type="ChEBI" id="CHEBI:29950"/>
        <dbReference type="ChEBI" id="CHEBI:57287"/>
        <dbReference type="ChEBI" id="CHEBI:57379"/>
        <dbReference type="ChEBI" id="CHEBI:74151"/>
        <dbReference type="EC" id="2.3.1.225"/>
    </reaction>
</comment>
<dbReference type="GO" id="GO:0005794">
    <property type="term" value="C:Golgi apparatus"/>
    <property type="evidence" value="ECO:0007669"/>
    <property type="project" value="TreeGrafter"/>
</dbReference>